<dbReference type="HOGENOM" id="CLU_3308331_0_0_3"/>
<dbReference type="KEGG" id="cyt:cce_3350"/>
<dbReference type="Proteomes" id="UP000001203">
    <property type="component" value="Chromosome circular"/>
</dbReference>
<evidence type="ECO:0000313" key="2">
    <source>
        <dbReference type="Proteomes" id="UP000001203"/>
    </source>
</evidence>
<name>B1WYB4_CROS5</name>
<dbReference type="EMBL" id="CP000806">
    <property type="protein sequence ID" value="ACB52698.1"/>
    <property type="molecule type" value="Genomic_DNA"/>
</dbReference>
<keyword evidence="2" id="KW-1185">Reference proteome</keyword>
<sequence length="39" mass="4727">MLDGTMTYQIRQENFNGFKDPKINFYGISLLHINQFYRL</sequence>
<dbReference type="STRING" id="43989.cce_3350"/>
<organism evidence="1 2">
    <name type="scientific">Crocosphaera subtropica (strain ATCC 51142 / BH68)</name>
    <name type="common">Cyanothece sp. (strain ATCC 51142)</name>
    <dbReference type="NCBI Taxonomy" id="43989"/>
    <lineage>
        <taxon>Bacteria</taxon>
        <taxon>Bacillati</taxon>
        <taxon>Cyanobacteriota</taxon>
        <taxon>Cyanophyceae</taxon>
        <taxon>Oscillatoriophycideae</taxon>
        <taxon>Chroococcales</taxon>
        <taxon>Aphanothecaceae</taxon>
        <taxon>Crocosphaera</taxon>
        <taxon>Crocosphaera subtropica</taxon>
    </lineage>
</organism>
<proteinExistence type="predicted"/>
<dbReference type="AlphaFoldDB" id="B1WYB4"/>
<gene>
    <name evidence="1" type="ordered locus">cce_3350</name>
</gene>
<accession>B1WYB4</accession>
<evidence type="ECO:0000313" key="1">
    <source>
        <dbReference type="EMBL" id="ACB52698.1"/>
    </source>
</evidence>
<protein>
    <submittedName>
        <fullName evidence="1">Uncharacterized protein</fullName>
    </submittedName>
</protein>
<reference evidence="1 2" key="1">
    <citation type="journal article" date="2008" name="Proc. Natl. Acad. Sci. U.S.A.">
        <title>The genome of Cyanothece 51142, a unicellular diazotrophic cyanobacterium important in the marine nitrogen cycle.</title>
        <authorList>
            <person name="Welsh E.A."/>
            <person name="Liberton M."/>
            <person name="Stoeckel J."/>
            <person name="Loh T."/>
            <person name="Elvitigala T."/>
            <person name="Wang C."/>
            <person name="Wollam A."/>
            <person name="Fulton R.S."/>
            <person name="Clifton S.W."/>
            <person name="Jacobs J.M."/>
            <person name="Aurora R."/>
            <person name="Ghosh B.K."/>
            <person name="Sherman L.A."/>
            <person name="Smith R.D."/>
            <person name="Wilson R.K."/>
            <person name="Pakrasi H.B."/>
        </authorList>
    </citation>
    <scope>NUCLEOTIDE SEQUENCE [LARGE SCALE GENOMIC DNA]</scope>
    <source>
        <strain evidence="2">ATCC 51142 / BH68</strain>
    </source>
</reference>